<evidence type="ECO:0000313" key="24">
    <source>
        <dbReference type="Ensembl" id="ENSCAFP00040000744.1"/>
    </source>
</evidence>
<dbReference type="Gene3D" id="1.10.510.10">
    <property type="entry name" value="Transferase(Phosphotransferase) domain 1"/>
    <property type="match status" value="1"/>
</dbReference>
<dbReference type="PROSITE" id="PS50011">
    <property type="entry name" value="PROTEIN_KINASE_DOM"/>
    <property type="match status" value="1"/>
</dbReference>
<dbReference type="GO" id="GO:0051301">
    <property type="term" value="P:cell division"/>
    <property type="evidence" value="ECO:0007669"/>
    <property type="project" value="UniProtKB-KW"/>
</dbReference>
<keyword evidence="12" id="KW-0539">Nucleus</keyword>
<evidence type="ECO:0000256" key="16">
    <source>
        <dbReference type="ARBA" id="ARBA00061699"/>
    </source>
</evidence>
<dbReference type="GO" id="GO:0004674">
    <property type="term" value="F:protein serine/threonine kinase activity"/>
    <property type="evidence" value="ECO:0007669"/>
    <property type="project" value="UniProtKB-KW"/>
</dbReference>
<dbReference type="InterPro" id="IPR011009">
    <property type="entry name" value="Kinase-like_dom_sf"/>
</dbReference>
<evidence type="ECO:0000256" key="13">
    <source>
        <dbReference type="ARBA" id="ARBA00023306"/>
    </source>
</evidence>
<dbReference type="PROSITE" id="PS00108">
    <property type="entry name" value="PROTEIN_KINASE_ST"/>
    <property type="match status" value="1"/>
</dbReference>
<organism evidence="24 25">
    <name type="scientific">Canis lupus familiaris</name>
    <name type="common">Dog</name>
    <name type="synonym">Canis familiaris</name>
    <dbReference type="NCBI Taxonomy" id="9615"/>
    <lineage>
        <taxon>Eukaryota</taxon>
        <taxon>Metazoa</taxon>
        <taxon>Chordata</taxon>
        <taxon>Craniata</taxon>
        <taxon>Vertebrata</taxon>
        <taxon>Euteleostomi</taxon>
        <taxon>Mammalia</taxon>
        <taxon>Eutheria</taxon>
        <taxon>Laurasiatheria</taxon>
        <taxon>Carnivora</taxon>
        <taxon>Caniformia</taxon>
        <taxon>Canidae</taxon>
        <taxon>Canis</taxon>
    </lineage>
</organism>
<dbReference type="CDD" id="cd14122">
    <property type="entry name" value="STKc_VRK1"/>
    <property type="match status" value="1"/>
</dbReference>
<evidence type="ECO:0000256" key="21">
    <source>
        <dbReference type="RuleBase" id="RU000304"/>
    </source>
</evidence>
<dbReference type="GO" id="GO:0005737">
    <property type="term" value="C:cytoplasm"/>
    <property type="evidence" value="ECO:0007669"/>
    <property type="project" value="UniProtKB-SubCell"/>
</dbReference>
<dbReference type="InterPro" id="IPR008271">
    <property type="entry name" value="Ser/Thr_kinase_AS"/>
</dbReference>
<comment type="subunit">
    <text evidence="17">Interacts with HDAC1, KAT2B, SETDB1, KDM3A and KDM4A. Associates with the nucleosome through interactions with nucleosome DNA, histone H2A and histone H2B; the interaction with H2A and H2B is mediated by the nucleosome acidic patch, a cluster of negatively charged residues of H2A and H2B forming a cleft within the nucleosome core.</text>
</comment>
<evidence type="ECO:0000256" key="1">
    <source>
        <dbReference type="ARBA" id="ARBA00004408"/>
    </source>
</evidence>
<comment type="catalytic activity">
    <reaction evidence="14">
        <text>L-threonyl-[protein] + ATP = O-phospho-L-threonyl-[protein] + ADP + H(+)</text>
        <dbReference type="Rhea" id="RHEA:46608"/>
        <dbReference type="Rhea" id="RHEA-COMP:11060"/>
        <dbReference type="Rhea" id="RHEA-COMP:11605"/>
        <dbReference type="ChEBI" id="CHEBI:15378"/>
        <dbReference type="ChEBI" id="CHEBI:30013"/>
        <dbReference type="ChEBI" id="CHEBI:30616"/>
        <dbReference type="ChEBI" id="CHEBI:61977"/>
        <dbReference type="ChEBI" id="CHEBI:456216"/>
        <dbReference type="EC" id="2.7.11.1"/>
    </reaction>
</comment>
<dbReference type="EC" id="2.7.11.1" evidence="3"/>
<evidence type="ECO:0000256" key="18">
    <source>
        <dbReference type="ARBA" id="ARBA00073147"/>
    </source>
</evidence>
<keyword evidence="9" id="KW-0498">Mitosis</keyword>
<dbReference type="OrthoDB" id="2687620at2759"/>
<keyword evidence="11 20" id="KW-0067">ATP-binding</keyword>
<sequence length="474" mass="53705">MERCVLPALPFLGTRRPNSRRFLITVWKGPLLPWVIVGHSIKALESVKMPRVKAAQAGRQGPAKRRLAEHFAAGEIITDMTKKEWKLGSPIGQGGFGCIYLADMNSSKSVGSDAPCVVKVEPSDNGPLFTELKFYQRAAKPEQIQKWIRTHKLKYLGVPKYWGSGLHDKNGKSYRFMIMDRFGSDLQKIYEANARRFSRKTVLQLSLRILDILEYIHEHEYVHGDIKASNLLLSYKNPDQVYLVDYGLAYRYCPEGIHKEYKEDPKRCHDGTIEFTSIDAHNGVAPSRRGDLEILGYCMIQWLSGHLPWEDNLKDPNYVRDSKMRYRENIAGLMDKCFPERNKPDEIAKYMETVKLLGYAEKPLYQNLRDTLLQGLKAIGSKDDGKLDLSPVENGGLRAKSMTKKKNLLKGPWNLKTLSIPLMHFFMFARKCAGLAFAADTPNEPSGPRRHPHPRPVSHQGLSGHCAAPPAAHP</sequence>
<keyword evidence="4" id="KW-0963">Cytoplasm</keyword>
<accession>A0A8C0PQ88</accession>
<comment type="catalytic activity">
    <reaction evidence="15">
        <text>L-seryl-[protein] + ATP = O-phospho-L-seryl-[protein] + ADP + H(+)</text>
        <dbReference type="Rhea" id="RHEA:17989"/>
        <dbReference type="Rhea" id="RHEA-COMP:9863"/>
        <dbReference type="Rhea" id="RHEA-COMP:11604"/>
        <dbReference type="ChEBI" id="CHEBI:15378"/>
        <dbReference type="ChEBI" id="CHEBI:29999"/>
        <dbReference type="ChEBI" id="CHEBI:30616"/>
        <dbReference type="ChEBI" id="CHEBI:83421"/>
        <dbReference type="ChEBI" id="CHEBI:456216"/>
        <dbReference type="EC" id="2.7.11.1"/>
    </reaction>
</comment>
<evidence type="ECO:0000256" key="19">
    <source>
        <dbReference type="ARBA" id="ARBA00081230"/>
    </source>
</evidence>
<dbReference type="SUPFAM" id="SSF56112">
    <property type="entry name" value="Protein kinase-like (PK-like)"/>
    <property type="match status" value="1"/>
</dbReference>
<dbReference type="GO" id="GO:0015030">
    <property type="term" value="C:Cajal body"/>
    <property type="evidence" value="ECO:0007669"/>
    <property type="project" value="UniProtKB-SubCell"/>
</dbReference>
<keyword evidence="5 21" id="KW-0723">Serine/threonine-protein kinase</keyword>
<protein>
    <recommendedName>
        <fullName evidence="18">Serine/threonine-protein kinase VRK1</fullName>
        <ecNumber evidence="3">2.7.11.1</ecNumber>
    </recommendedName>
    <alternativeName>
        <fullName evidence="19">Vaccinia-related kinase 1</fullName>
    </alternativeName>
</protein>
<evidence type="ECO:0000256" key="2">
    <source>
        <dbReference type="ARBA" id="ARBA00004496"/>
    </source>
</evidence>
<comment type="subcellular location">
    <subcellularLocation>
        <location evidence="2">Cytoplasm</location>
    </subcellularLocation>
    <subcellularLocation>
        <location evidence="1">Nucleus</location>
        <location evidence="1">Cajal body</location>
    </subcellularLocation>
</comment>
<evidence type="ECO:0000256" key="7">
    <source>
        <dbReference type="ARBA" id="ARBA00022679"/>
    </source>
</evidence>
<keyword evidence="7" id="KW-0808">Transferase</keyword>
<evidence type="ECO:0000259" key="23">
    <source>
        <dbReference type="PROSITE" id="PS50011"/>
    </source>
</evidence>
<dbReference type="PANTHER" id="PTHR11909">
    <property type="entry name" value="CASEIN KINASE-RELATED"/>
    <property type="match status" value="1"/>
</dbReference>
<evidence type="ECO:0000256" key="5">
    <source>
        <dbReference type="ARBA" id="ARBA00022527"/>
    </source>
</evidence>
<evidence type="ECO:0000313" key="25">
    <source>
        <dbReference type="Proteomes" id="UP000694542"/>
    </source>
</evidence>
<keyword evidence="13" id="KW-0131">Cell cycle</keyword>
<feature type="region of interest" description="Disordered" evidence="22">
    <location>
        <begin position="440"/>
        <end position="474"/>
    </location>
</feature>
<feature type="domain" description="Protein kinase" evidence="23">
    <location>
        <begin position="85"/>
        <end position="365"/>
    </location>
</feature>
<evidence type="ECO:0000256" key="11">
    <source>
        <dbReference type="ARBA" id="ARBA00022840"/>
    </source>
</evidence>
<feature type="binding site" evidence="20">
    <location>
        <position position="119"/>
    </location>
    <ligand>
        <name>ATP</name>
        <dbReference type="ChEBI" id="CHEBI:30616"/>
    </ligand>
</feature>
<dbReference type="AlphaFoldDB" id="A0A8C0PQ88"/>
<evidence type="ECO:0000256" key="17">
    <source>
        <dbReference type="ARBA" id="ARBA00062338"/>
    </source>
</evidence>
<evidence type="ECO:0000256" key="15">
    <source>
        <dbReference type="ARBA" id="ARBA00048679"/>
    </source>
</evidence>
<evidence type="ECO:0000256" key="12">
    <source>
        <dbReference type="ARBA" id="ARBA00023242"/>
    </source>
</evidence>
<dbReference type="InterPro" id="IPR000719">
    <property type="entry name" value="Prot_kinase_dom"/>
</dbReference>
<comment type="similarity">
    <text evidence="16">Belongs to the protein kinase superfamily. CK1 Ser/Thr protein kinase family. VRK subfamily.</text>
</comment>
<name>A0A8C0PQ88_CANLF</name>
<gene>
    <name evidence="24" type="primary">VRK1</name>
</gene>
<evidence type="ECO:0000256" key="22">
    <source>
        <dbReference type="SAM" id="MobiDB-lite"/>
    </source>
</evidence>
<keyword evidence="8 20" id="KW-0547">Nucleotide-binding</keyword>
<evidence type="ECO:0000256" key="14">
    <source>
        <dbReference type="ARBA" id="ARBA00047899"/>
    </source>
</evidence>
<dbReference type="PROSITE" id="PS00107">
    <property type="entry name" value="PROTEIN_KINASE_ATP"/>
    <property type="match status" value="1"/>
</dbReference>
<dbReference type="Pfam" id="PF00069">
    <property type="entry name" value="Pkinase"/>
    <property type="match status" value="1"/>
</dbReference>
<dbReference type="InterPro" id="IPR050235">
    <property type="entry name" value="CK1_Ser-Thr_kinase"/>
</dbReference>
<reference evidence="24" key="1">
    <citation type="submission" date="2018-10" db="EMBL/GenBank/DDBJ databases">
        <title>De novo assembly of a Great Dane genome.</title>
        <authorList>
            <person name="Kidd J.M."/>
            <person name="Pendleton A.L."/>
            <person name="Shen F."/>
            <person name="Emery S."/>
        </authorList>
    </citation>
    <scope>NUCLEOTIDE SEQUENCE [LARGE SCALE GENOMIC DNA]</scope>
    <source>
        <strain evidence="24">Great Dane</strain>
    </source>
</reference>
<evidence type="ECO:0000256" key="10">
    <source>
        <dbReference type="ARBA" id="ARBA00022777"/>
    </source>
</evidence>
<dbReference type="InterPro" id="IPR017441">
    <property type="entry name" value="Protein_kinase_ATP_BS"/>
</dbReference>
<evidence type="ECO:0000256" key="8">
    <source>
        <dbReference type="ARBA" id="ARBA00022741"/>
    </source>
</evidence>
<dbReference type="GO" id="GO:0005524">
    <property type="term" value="F:ATP binding"/>
    <property type="evidence" value="ECO:0007669"/>
    <property type="project" value="UniProtKB-UniRule"/>
</dbReference>
<reference evidence="24" key="2">
    <citation type="submission" date="2025-08" db="UniProtKB">
        <authorList>
            <consortium name="Ensembl"/>
        </authorList>
    </citation>
    <scope>IDENTIFICATION</scope>
</reference>
<keyword evidence="10" id="KW-0418">Kinase</keyword>
<evidence type="ECO:0000256" key="20">
    <source>
        <dbReference type="PROSITE-ProRule" id="PRU10141"/>
    </source>
</evidence>
<evidence type="ECO:0000256" key="9">
    <source>
        <dbReference type="ARBA" id="ARBA00022776"/>
    </source>
</evidence>
<dbReference type="Proteomes" id="UP000694542">
    <property type="component" value="Chromosome 8"/>
</dbReference>
<dbReference type="Ensembl" id="ENSCAFT00040000877.1">
    <property type="protein sequence ID" value="ENSCAFP00040000744.1"/>
    <property type="gene ID" value="ENSCAFG00040000476.1"/>
</dbReference>
<evidence type="ECO:0000256" key="4">
    <source>
        <dbReference type="ARBA" id="ARBA00022490"/>
    </source>
</evidence>
<evidence type="ECO:0000256" key="3">
    <source>
        <dbReference type="ARBA" id="ARBA00012513"/>
    </source>
</evidence>
<keyword evidence="6" id="KW-0132">Cell division</keyword>
<evidence type="ECO:0000256" key="6">
    <source>
        <dbReference type="ARBA" id="ARBA00022618"/>
    </source>
</evidence>
<proteinExistence type="inferred from homology"/>
<dbReference type="FunFam" id="1.10.510.10:FF:000348">
    <property type="entry name" value="serine/threonine-protein kinase VRK1 isoform X1"/>
    <property type="match status" value="1"/>
</dbReference>
<dbReference type="SMART" id="SM00220">
    <property type="entry name" value="S_TKc"/>
    <property type="match status" value="1"/>
</dbReference>